<organism evidence="3 4">
    <name type="scientific">Halocaridina rubra</name>
    <name type="common">Hawaiian red shrimp</name>
    <dbReference type="NCBI Taxonomy" id="373956"/>
    <lineage>
        <taxon>Eukaryota</taxon>
        <taxon>Metazoa</taxon>
        <taxon>Ecdysozoa</taxon>
        <taxon>Arthropoda</taxon>
        <taxon>Crustacea</taxon>
        <taxon>Multicrustacea</taxon>
        <taxon>Malacostraca</taxon>
        <taxon>Eumalacostraca</taxon>
        <taxon>Eucarida</taxon>
        <taxon>Decapoda</taxon>
        <taxon>Pleocyemata</taxon>
        <taxon>Caridea</taxon>
        <taxon>Atyoidea</taxon>
        <taxon>Atyidae</taxon>
        <taxon>Halocaridina</taxon>
    </lineage>
</organism>
<keyword evidence="1" id="KW-1133">Transmembrane helix</keyword>
<dbReference type="GO" id="GO:0005794">
    <property type="term" value="C:Golgi apparatus"/>
    <property type="evidence" value="ECO:0007669"/>
    <property type="project" value="TreeGrafter"/>
</dbReference>
<dbReference type="SUPFAM" id="SSF53335">
    <property type="entry name" value="S-adenosyl-L-methionine-dependent methyltransferases"/>
    <property type="match status" value="1"/>
</dbReference>
<keyword evidence="1" id="KW-0812">Transmembrane</keyword>
<gene>
    <name evidence="3" type="ORF">SK128_005770</name>
</gene>
<dbReference type="GO" id="GO:0005886">
    <property type="term" value="C:plasma membrane"/>
    <property type="evidence" value="ECO:0007669"/>
    <property type="project" value="TreeGrafter"/>
</dbReference>
<dbReference type="InterPro" id="IPR029063">
    <property type="entry name" value="SAM-dependent_MTases_sf"/>
</dbReference>
<dbReference type="InterPro" id="IPR053202">
    <property type="entry name" value="EGF_Rcpt_Signaling_Reg"/>
</dbReference>
<reference evidence="3 4" key="1">
    <citation type="submission" date="2023-11" db="EMBL/GenBank/DDBJ databases">
        <title>Halocaridina rubra genome assembly.</title>
        <authorList>
            <person name="Smith C."/>
        </authorList>
    </citation>
    <scope>NUCLEOTIDE SEQUENCE [LARGE SCALE GENOMIC DNA]</scope>
    <source>
        <strain evidence="3">EP-1</strain>
        <tissue evidence="3">Whole</tissue>
    </source>
</reference>
<evidence type="ECO:0000313" key="4">
    <source>
        <dbReference type="Proteomes" id="UP001381693"/>
    </source>
</evidence>
<dbReference type="GO" id="GO:0005789">
    <property type="term" value="C:endoplasmic reticulum membrane"/>
    <property type="evidence" value="ECO:0007669"/>
    <property type="project" value="TreeGrafter"/>
</dbReference>
<feature type="domain" description="Methyltransferase FkbM" evidence="2">
    <location>
        <begin position="113"/>
        <end position="265"/>
    </location>
</feature>
<feature type="transmembrane region" description="Helical" evidence="1">
    <location>
        <begin position="6"/>
        <end position="27"/>
    </location>
</feature>
<dbReference type="Pfam" id="PF05050">
    <property type="entry name" value="Methyltransf_21"/>
    <property type="match status" value="1"/>
</dbReference>
<dbReference type="PANTHER" id="PTHR34009">
    <property type="entry name" value="PROTEIN STAR"/>
    <property type="match status" value="1"/>
</dbReference>
<evidence type="ECO:0000259" key="2">
    <source>
        <dbReference type="Pfam" id="PF05050"/>
    </source>
</evidence>
<dbReference type="GO" id="GO:0006888">
    <property type="term" value="P:endoplasmic reticulum to Golgi vesicle-mediated transport"/>
    <property type="evidence" value="ECO:0007669"/>
    <property type="project" value="TreeGrafter"/>
</dbReference>
<comment type="caution">
    <text evidence="3">The sequence shown here is derived from an EMBL/GenBank/DDBJ whole genome shotgun (WGS) entry which is preliminary data.</text>
</comment>
<protein>
    <recommendedName>
        <fullName evidence="2">Methyltransferase FkbM domain-containing protein</fullName>
    </recommendedName>
</protein>
<dbReference type="GO" id="GO:0016197">
    <property type="term" value="P:endosomal transport"/>
    <property type="evidence" value="ECO:0007669"/>
    <property type="project" value="TreeGrafter"/>
</dbReference>
<evidence type="ECO:0000256" key="1">
    <source>
        <dbReference type="SAM" id="Phobius"/>
    </source>
</evidence>
<evidence type="ECO:0000313" key="3">
    <source>
        <dbReference type="EMBL" id="KAK7084815.1"/>
    </source>
</evidence>
<dbReference type="GO" id="GO:0031902">
    <property type="term" value="C:late endosome membrane"/>
    <property type="evidence" value="ECO:0007669"/>
    <property type="project" value="TreeGrafter"/>
</dbReference>
<keyword evidence="4" id="KW-1185">Reference proteome</keyword>
<dbReference type="InterPro" id="IPR006342">
    <property type="entry name" value="FkbM_mtfrase"/>
</dbReference>
<dbReference type="Gene3D" id="3.40.50.150">
    <property type="entry name" value="Vaccinia Virus protein VP39"/>
    <property type="match status" value="1"/>
</dbReference>
<dbReference type="AlphaFoldDB" id="A0AAN8XV16"/>
<proteinExistence type="predicted"/>
<accession>A0AAN8XV16</accession>
<keyword evidence="1" id="KW-0472">Membrane</keyword>
<dbReference type="EMBL" id="JAXCGZ010001971">
    <property type="protein sequence ID" value="KAK7084815.1"/>
    <property type="molecule type" value="Genomic_DNA"/>
</dbReference>
<dbReference type="PANTHER" id="PTHR34009:SF2">
    <property type="entry name" value="PROTEIN STAR"/>
    <property type="match status" value="1"/>
</dbReference>
<name>A0AAN8XV16_HALRR</name>
<dbReference type="Proteomes" id="UP001381693">
    <property type="component" value="Unassembled WGS sequence"/>
</dbReference>
<sequence length="287" mass="32585">MARFTSIEVISAVSLGTLIVFIIQAVVTFNEKERLKSALTAPPTKMAVFEEFLGVPQDNPKLIQFLRESVVQPPSTGPYKLNHPEAKHFSEHGQSQWLDREIFKGKRNGFFIEVGAIDGEFLSNSLYFERELGWTGLLIEPNHDTFEDLMKKGRKAYKVNAALSGVQSPSHIILKHVGLAGKESIISKDSIGQKIKAYPLYSLLKAINVTTVDFFSLDVESQEIPVLRTLPWDKIKFKVLCIETIRLTENVNVLYKLMEEKGYKLLGHFVNDAWFVAPELWNNKIKF</sequence>